<feature type="domain" description="Bromo" evidence="11">
    <location>
        <begin position="653"/>
        <end position="723"/>
    </location>
</feature>
<keyword evidence="3" id="KW-0156">Chromatin regulator</keyword>
<feature type="region of interest" description="Disordered" evidence="10">
    <location>
        <begin position="1413"/>
        <end position="1432"/>
    </location>
</feature>
<dbReference type="Gene3D" id="1.10.30.10">
    <property type="entry name" value="High mobility group box domain"/>
    <property type="match status" value="1"/>
</dbReference>
<evidence type="ECO:0000313" key="14">
    <source>
        <dbReference type="EMBL" id="KAG5672272.1"/>
    </source>
</evidence>
<dbReference type="SUPFAM" id="SSF47370">
    <property type="entry name" value="Bromodomain"/>
    <property type="match status" value="6"/>
</dbReference>
<dbReference type="OrthoDB" id="10009055at2759"/>
<feature type="region of interest" description="Disordered" evidence="10">
    <location>
        <begin position="444"/>
        <end position="503"/>
    </location>
</feature>
<evidence type="ECO:0000256" key="8">
    <source>
        <dbReference type="PROSITE-ProRule" id="PRU00035"/>
    </source>
</evidence>
<dbReference type="FunFam" id="1.20.920.10:FF:000009">
    <property type="entry name" value="Protein polybromo-1 isoform 1"/>
    <property type="match status" value="1"/>
</dbReference>
<feature type="compositionally biased region" description="Low complexity" evidence="10">
    <location>
        <begin position="1416"/>
        <end position="1432"/>
    </location>
</feature>
<dbReference type="InterPro" id="IPR009071">
    <property type="entry name" value="HMG_box_dom"/>
</dbReference>
<evidence type="ECO:0008006" key="16">
    <source>
        <dbReference type="Google" id="ProtNLM"/>
    </source>
</evidence>
<feature type="compositionally biased region" description="Acidic residues" evidence="10">
    <location>
        <begin position="445"/>
        <end position="456"/>
    </location>
</feature>
<dbReference type="CDD" id="cd05526">
    <property type="entry name" value="Bromo_polybromo_VI"/>
    <property type="match status" value="1"/>
</dbReference>
<dbReference type="FunFam" id="1.20.920.10:FF:000045">
    <property type="entry name" value="protein polybromo-1"/>
    <property type="match status" value="1"/>
</dbReference>
<feature type="domain" description="Bromo" evidence="11">
    <location>
        <begin position="357"/>
        <end position="427"/>
    </location>
</feature>
<dbReference type="CDD" id="cd04717">
    <property type="entry name" value="BAH_polybromo"/>
    <property type="match status" value="1"/>
</dbReference>
<protein>
    <recommendedName>
        <fullName evidence="16">Polybromo-1</fullName>
    </recommendedName>
</protein>
<feature type="domain" description="Bromo" evidence="11">
    <location>
        <begin position="205"/>
        <end position="275"/>
    </location>
</feature>
<dbReference type="SUPFAM" id="SSF47095">
    <property type="entry name" value="HMG-box"/>
    <property type="match status" value="1"/>
</dbReference>
<dbReference type="InterPro" id="IPR001487">
    <property type="entry name" value="Bromodomain"/>
</dbReference>
<keyword evidence="9" id="KW-0238">DNA-binding</keyword>
<comment type="caution">
    <text evidence="14">The sequence shown here is derived from an EMBL/GenBank/DDBJ whole genome shotgun (WGS) entry which is preliminary data.</text>
</comment>
<dbReference type="InterPro" id="IPR036910">
    <property type="entry name" value="HMG_box_dom_sf"/>
</dbReference>
<feature type="domain" description="Bromo" evidence="11">
    <location>
        <begin position="525"/>
        <end position="595"/>
    </location>
</feature>
<dbReference type="PANTHER" id="PTHR16062:SF19">
    <property type="entry name" value="PROTEIN POLYBROMO-1"/>
    <property type="match status" value="1"/>
</dbReference>
<dbReference type="Proteomes" id="UP001107558">
    <property type="component" value="Chromosome 3"/>
</dbReference>
<evidence type="ECO:0000259" key="12">
    <source>
        <dbReference type="PROSITE" id="PS50118"/>
    </source>
</evidence>
<organism evidence="14 15">
    <name type="scientific">Polypedilum vanderplanki</name>
    <name type="common">Sleeping chironomid midge</name>
    <dbReference type="NCBI Taxonomy" id="319348"/>
    <lineage>
        <taxon>Eukaryota</taxon>
        <taxon>Metazoa</taxon>
        <taxon>Ecdysozoa</taxon>
        <taxon>Arthropoda</taxon>
        <taxon>Hexapoda</taxon>
        <taxon>Insecta</taxon>
        <taxon>Pterygota</taxon>
        <taxon>Neoptera</taxon>
        <taxon>Endopterygota</taxon>
        <taxon>Diptera</taxon>
        <taxon>Nematocera</taxon>
        <taxon>Chironomoidea</taxon>
        <taxon>Chironomidae</taxon>
        <taxon>Chironominae</taxon>
        <taxon>Polypedilum</taxon>
        <taxon>Polypedilum</taxon>
    </lineage>
</organism>
<dbReference type="Gene3D" id="1.20.920.10">
    <property type="entry name" value="Bromodomain-like"/>
    <property type="match status" value="6"/>
</dbReference>
<dbReference type="FunFam" id="1.20.920.10:FF:000006">
    <property type="entry name" value="protein polybromo-1 isoform X1"/>
    <property type="match status" value="1"/>
</dbReference>
<dbReference type="Pfam" id="PF00439">
    <property type="entry name" value="Bromodomain"/>
    <property type="match status" value="6"/>
</dbReference>
<dbReference type="GO" id="GO:0016586">
    <property type="term" value="C:RSC-type complex"/>
    <property type="evidence" value="ECO:0007669"/>
    <property type="project" value="InterPro"/>
</dbReference>
<feature type="region of interest" description="Disordered" evidence="10">
    <location>
        <begin position="1"/>
        <end position="35"/>
    </location>
</feature>
<feature type="domain" description="BAH" evidence="13">
    <location>
        <begin position="918"/>
        <end position="1035"/>
    </location>
</feature>
<keyword evidence="5 8" id="KW-0103">Bromodomain</keyword>
<dbReference type="InterPro" id="IPR037382">
    <property type="entry name" value="Rsc/polybromo"/>
</dbReference>
<dbReference type="InterPro" id="IPR036427">
    <property type="entry name" value="Bromodomain-like_sf"/>
</dbReference>
<feature type="compositionally biased region" description="Acidic residues" evidence="10">
    <location>
        <begin position="11"/>
        <end position="21"/>
    </location>
</feature>
<dbReference type="InterPro" id="IPR001025">
    <property type="entry name" value="BAH_dom"/>
</dbReference>
<dbReference type="GO" id="GO:0016514">
    <property type="term" value="C:SWI/SNF complex"/>
    <property type="evidence" value="ECO:0007669"/>
    <property type="project" value="TreeGrafter"/>
</dbReference>
<feature type="domain" description="HMG box" evidence="12">
    <location>
        <begin position="1345"/>
        <end position="1413"/>
    </location>
</feature>
<sequence length="1704" mass="195882">MSKRRRTSSDIETDDSDDDSEQFPTTPAIRKKKKLDPMEQCQSLYESIRNFKKEDGTQLCDSFIRAPKRRQEPNYYEIVTNPIDLLRVQQKLKTDSYEDIDDLTNDIELLVKNAKAFYKPDSVEYKDACTLWDVYNSNKVKLIESLNEESTPVAFDSSKPRRIGRPRKSTTVDDDQISENSSENNDFDAYEELFASIMTATDPLDDRALHTMFQLLPSKRTFPSYYEVIDHPIDLKFIANKIQTNAYTSLNEMEKDVLQMVKNTQIFNEPGSQIYKDAKTIKKIFLQKKLDIETGKYKKPMRRGRQISYSAACAALKEELESSEEEMDMDDEEQTGPLWQLFDSLYQQPNSDGSLGGNSPLGESLWKLPNKRFHPEYYTLIKKPLSMSMIQKKLKKNEYANVTELSADLYLMIDNAKKANLPSSKIYKDAVKMQKILNQKLVDEGGLDDDDTEDTDSSQHAFPLGGMEKKKKGRPRIHPLSSTSPAPSTSITPASSTKNYKFPSNPMLKKKLHAIHKHLLEFTFDNRQPAEPFLEKPSKKLYPDYYSIITHPIDMNTIYKNIENERYATLDDIVSDYRLMFQNCRKYNEENSMIYDDANMLERALNEKLKEITGVDRKPMKMLKAHNKKMQAILDAKLKQLYETIKEYKDPKTNRQVATIFMKLPSKMEHPLYFEIIKSPIDLEKIGMKLRMQQYDSVDELSADLMLMFENACKYNEPDSQIYKDALMLQQVCIQTKQELRMEDENVPDVPQVIVDLLLQLFTTVYNYQDEEGRCYSDSMAELPDHDEIEGGLKQRVISLDLIKRRLDKGIYKRLDIFQEDMFACFERARRLSRTDSQVFEDSIELQSFFIRKRDELCKNGEVLSSPALCYTAMHLSAAVESVRQTKLLQEEEPEPEATIPDVVAPAQSESMTIDNGKVFTPGDFVYYSLADDTTPGIIYIERLYTDAGGEKMCEGNVYLRPYQTYHLTTRKFLEQEVFKSDQHQTIPLQDLLQKCYVMSVKDYFKLKPENFADKDVYVCEFRYNSRARSFKKIKAWPFQTHNTKLVLREEPLEPKRVQSVFKDRPVDPLKLDIPIDEVDLALTEREKPNVEVVVQGSDEMNTYYEQFNTVCSGVVKTGDYVYVATESGKQAIAQINSIWETKDGKSFFRGPWLLTPAELPASILANRPQYRQEVFLSTVQETTPTIGIVGKCCVLEIEEYTTRRPTEIPETDVYLCESIYDEFNKQIRKIIGPDGLKKFTHTTSVTADEIYFFRRPITVQKMLANELDSKTAAMSLDIDQLKMEANGGANSMDMLGLTEDSMDTDIGSADGFGLNTSSPIPTTALSTPASSNKRPAAFTGGKSGKKVITGYILYSSEVRKAKVIENPDCKFGDISRMIGDEWRALPQNERRQWEDRASAINEQNASKYAEEMAMNGGKESSNKESSSTSSSMILTPNQLSMQHEFIPNQVFECAWDKCDYQFEDPGDALEHAIADSNGCVQRHFTQMASQNEPIVYHCLWRNCIRARRNQPPLPNIQRLVKHVREVHVIKAPGKIVQPQDRGRNYVPSTRKHLHQNNQQPQQHHTQVIYHPLQAAQTTPTASGSPQTQIIAHHQAPVQQNVINYVTAPVEPLFVTVPPRPQRVLHSEAYIKYIEGLQNNNSYVGNWEKTIKATRETVTHDTSKLPLHWLGQRGKEKPEEVVDALWKLRNFMWRDALSLSRSNY</sequence>
<dbReference type="PROSITE" id="PS50014">
    <property type="entry name" value="BROMODOMAIN_2"/>
    <property type="match status" value="5"/>
</dbReference>
<comment type="subcellular location">
    <subcellularLocation>
        <location evidence="1">Nucleus</location>
    </subcellularLocation>
</comment>
<dbReference type="SMART" id="SM00297">
    <property type="entry name" value="BROMO"/>
    <property type="match status" value="6"/>
</dbReference>
<evidence type="ECO:0000259" key="11">
    <source>
        <dbReference type="PROSITE" id="PS50014"/>
    </source>
</evidence>
<dbReference type="CDD" id="cd05517">
    <property type="entry name" value="Bromo_polybromo_II"/>
    <property type="match status" value="1"/>
</dbReference>
<gene>
    <name evidence="14" type="ORF">PVAND_002411</name>
</gene>
<dbReference type="FunFam" id="1.20.920.10:FF:000057">
    <property type="entry name" value="Polybromo 1"/>
    <property type="match status" value="1"/>
</dbReference>
<dbReference type="SMART" id="SM00398">
    <property type="entry name" value="HMG"/>
    <property type="match status" value="1"/>
</dbReference>
<dbReference type="InterPro" id="IPR018359">
    <property type="entry name" value="Bromodomain_CS"/>
</dbReference>
<evidence type="ECO:0000256" key="9">
    <source>
        <dbReference type="PROSITE-ProRule" id="PRU00267"/>
    </source>
</evidence>
<name>A0A9J6BRD3_POLVA</name>
<evidence type="ECO:0000259" key="13">
    <source>
        <dbReference type="PROSITE" id="PS51038"/>
    </source>
</evidence>
<dbReference type="GO" id="GO:0006338">
    <property type="term" value="P:chromatin remodeling"/>
    <property type="evidence" value="ECO:0007669"/>
    <property type="project" value="InterPro"/>
</dbReference>
<dbReference type="PRINTS" id="PR00503">
    <property type="entry name" value="BROMODOMAIN"/>
</dbReference>
<feature type="region of interest" description="Disordered" evidence="10">
    <location>
        <begin position="154"/>
        <end position="183"/>
    </location>
</feature>
<dbReference type="InterPro" id="IPR043151">
    <property type="entry name" value="BAH_sf"/>
</dbReference>
<keyword evidence="6" id="KW-0804">Transcription</keyword>
<dbReference type="GO" id="GO:0003677">
    <property type="term" value="F:DNA binding"/>
    <property type="evidence" value="ECO:0007669"/>
    <property type="project" value="UniProtKB-UniRule"/>
</dbReference>
<evidence type="ECO:0000256" key="3">
    <source>
        <dbReference type="ARBA" id="ARBA00022853"/>
    </source>
</evidence>
<accession>A0A9J6BRD3</accession>
<evidence type="ECO:0000256" key="10">
    <source>
        <dbReference type="SAM" id="MobiDB-lite"/>
    </source>
</evidence>
<feature type="domain" description="BAH" evidence="13">
    <location>
        <begin position="1114"/>
        <end position="1232"/>
    </location>
</feature>
<feature type="DNA-binding region" description="HMG box" evidence="9">
    <location>
        <begin position="1345"/>
        <end position="1413"/>
    </location>
</feature>
<evidence type="ECO:0000313" key="15">
    <source>
        <dbReference type="Proteomes" id="UP001107558"/>
    </source>
</evidence>
<dbReference type="Pfam" id="PF00505">
    <property type="entry name" value="HMG_box"/>
    <property type="match status" value="1"/>
</dbReference>
<dbReference type="FunFam" id="1.20.920.10:FF:000064">
    <property type="entry name" value="Polybromo 1"/>
    <property type="match status" value="1"/>
</dbReference>
<feature type="region of interest" description="Disordered" evidence="10">
    <location>
        <begin position="1539"/>
        <end position="1565"/>
    </location>
</feature>
<reference evidence="14" key="1">
    <citation type="submission" date="2021-03" db="EMBL/GenBank/DDBJ databases">
        <title>Chromosome level genome of the anhydrobiotic midge Polypedilum vanderplanki.</title>
        <authorList>
            <person name="Yoshida Y."/>
            <person name="Kikawada T."/>
            <person name="Gusev O."/>
        </authorList>
    </citation>
    <scope>NUCLEOTIDE SEQUENCE</scope>
    <source>
        <strain evidence="14">NIAS01</strain>
        <tissue evidence="14">Whole body or cell culture</tissue>
    </source>
</reference>
<dbReference type="Pfam" id="PF01426">
    <property type="entry name" value="BAH"/>
    <property type="match status" value="2"/>
</dbReference>
<keyword evidence="15" id="KW-1185">Reference proteome</keyword>
<dbReference type="PROSITE" id="PS51038">
    <property type="entry name" value="BAH"/>
    <property type="match status" value="2"/>
</dbReference>
<dbReference type="SMART" id="SM00439">
    <property type="entry name" value="BAH"/>
    <property type="match status" value="2"/>
</dbReference>
<evidence type="ECO:0000256" key="4">
    <source>
        <dbReference type="ARBA" id="ARBA00023015"/>
    </source>
</evidence>
<dbReference type="PROSITE" id="PS50118">
    <property type="entry name" value="HMG_BOX_2"/>
    <property type="match status" value="1"/>
</dbReference>
<evidence type="ECO:0000256" key="5">
    <source>
        <dbReference type="ARBA" id="ARBA00023117"/>
    </source>
</evidence>
<dbReference type="GO" id="GO:0006368">
    <property type="term" value="P:transcription elongation by RNA polymerase II"/>
    <property type="evidence" value="ECO:0007669"/>
    <property type="project" value="TreeGrafter"/>
</dbReference>
<feature type="domain" description="Bromo" evidence="11">
    <location>
        <begin position="55"/>
        <end position="125"/>
    </location>
</feature>
<feature type="compositionally biased region" description="Low complexity" evidence="10">
    <location>
        <begin position="479"/>
        <end position="497"/>
    </location>
</feature>
<evidence type="ECO:0000256" key="6">
    <source>
        <dbReference type="ARBA" id="ARBA00023163"/>
    </source>
</evidence>
<feature type="compositionally biased region" description="Low complexity" evidence="10">
    <location>
        <begin position="1556"/>
        <end position="1565"/>
    </location>
</feature>
<dbReference type="PROSITE" id="PS00633">
    <property type="entry name" value="BROMODOMAIN_1"/>
    <property type="match status" value="1"/>
</dbReference>
<keyword evidence="4" id="KW-0805">Transcription regulation</keyword>
<dbReference type="EMBL" id="JADBJN010000003">
    <property type="protein sequence ID" value="KAG5672272.1"/>
    <property type="molecule type" value="Genomic_DNA"/>
</dbReference>
<dbReference type="PANTHER" id="PTHR16062">
    <property type="entry name" value="SWI/SNF-RELATED"/>
    <property type="match status" value="1"/>
</dbReference>
<dbReference type="GO" id="GO:0003682">
    <property type="term" value="F:chromatin binding"/>
    <property type="evidence" value="ECO:0007669"/>
    <property type="project" value="InterPro"/>
</dbReference>
<evidence type="ECO:0000256" key="1">
    <source>
        <dbReference type="ARBA" id="ARBA00004123"/>
    </source>
</evidence>
<proteinExistence type="predicted"/>
<dbReference type="Gene3D" id="2.30.30.490">
    <property type="match status" value="2"/>
</dbReference>
<keyword evidence="2" id="KW-0677">Repeat</keyword>
<evidence type="ECO:0000256" key="2">
    <source>
        <dbReference type="ARBA" id="ARBA00022737"/>
    </source>
</evidence>
<keyword evidence="7 9" id="KW-0539">Nucleus</keyword>
<evidence type="ECO:0000256" key="7">
    <source>
        <dbReference type="ARBA" id="ARBA00023242"/>
    </source>
</evidence>
<dbReference type="CDD" id="cd05524">
    <property type="entry name" value="Bromo_polybromo_I"/>
    <property type="match status" value="1"/>
</dbReference>